<feature type="domain" description="EXS" evidence="12">
    <location>
        <begin position="1047"/>
        <end position="1241"/>
    </location>
</feature>
<evidence type="ECO:0000256" key="7">
    <source>
        <dbReference type="ARBA" id="ARBA00022989"/>
    </source>
</evidence>
<feature type="compositionally biased region" description="Basic and acidic residues" evidence="10">
    <location>
        <begin position="211"/>
        <end position="230"/>
    </location>
</feature>
<dbReference type="InterPro" id="IPR004342">
    <property type="entry name" value="EXS_C"/>
</dbReference>
<comment type="subcellular location">
    <subcellularLocation>
        <location evidence="1">Cell membrane</location>
        <topology evidence="1">Multi-pass membrane protein</topology>
    </subcellularLocation>
</comment>
<evidence type="ECO:0000256" key="3">
    <source>
        <dbReference type="ARBA" id="ARBA00022448"/>
    </source>
</evidence>
<keyword evidence="3" id="KW-0813">Transport</keyword>
<dbReference type="PANTHER" id="PTHR10783:SF4">
    <property type="entry name" value="PHOSPHATE TRANSPORTER PHO1 HOMOLOG 3"/>
    <property type="match status" value="1"/>
</dbReference>
<dbReference type="GO" id="GO:0000822">
    <property type="term" value="F:inositol hexakisphosphate binding"/>
    <property type="evidence" value="ECO:0007669"/>
    <property type="project" value="TreeGrafter"/>
</dbReference>
<feature type="transmembrane region" description="Helical" evidence="11">
    <location>
        <begin position="438"/>
        <end position="459"/>
    </location>
</feature>
<dbReference type="GO" id="GO:0006817">
    <property type="term" value="P:phosphate ion transport"/>
    <property type="evidence" value="ECO:0007669"/>
    <property type="project" value="UniProtKB-KW"/>
</dbReference>
<feature type="transmembrane region" description="Helical" evidence="11">
    <location>
        <begin position="601"/>
        <end position="620"/>
    </location>
</feature>
<feature type="transmembrane region" description="Helical" evidence="11">
    <location>
        <begin position="480"/>
        <end position="500"/>
    </location>
</feature>
<feature type="domain" description="SPX" evidence="13">
    <location>
        <begin position="613"/>
        <end position="919"/>
    </location>
</feature>
<keyword evidence="8 11" id="KW-0472">Membrane</keyword>
<dbReference type="PANTHER" id="PTHR10783">
    <property type="entry name" value="XENOTROPIC AND POLYTROPIC RETROVIRUS RECEPTOR 1-RELATED"/>
    <property type="match status" value="1"/>
</dbReference>
<keyword evidence="4" id="KW-1003">Cell membrane</keyword>
<feature type="transmembrane region" description="Helical" evidence="11">
    <location>
        <begin position="641"/>
        <end position="660"/>
    </location>
</feature>
<feature type="domain" description="EXS" evidence="12">
    <location>
        <begin position="598"/>
        <end position="794"/>
    </location>
</feature>
<evidence type="ECO:0000256" key="6">
    <source>
        <dbReference type="ARBA" id="ARBA00022692"/>
    </source>
</evidence>
<feature type="region of interest" description="Disordered" evidence="10">
    <location>
        <begin position="209"/>
        <end position="241"/>
    </location>
</feature>
<feature type="transmembrane region" description="Helical" evidence="11">
    <location>
        <begin position="1087"/>
        <end position="1105"/>
    </location>
</feature>
<evidence type="ECO:0000256" key="8">
    <source>
        <dbReference type="ARBA" id="ARBA00023136"/>
    </source>
</evidence>
<feature type="transmembrane region" description="Helical" evidence="11">
    <location>
        <begin position="1549"/>
        <end position="1569"/>
    </location>
</feature>
<dbReference type="GO" id="GO:0016036">
    <property type="term" value="P:cellular response to phosphate starvation"/>
    <property type="evidence" value="ECO:0007669"/>
    <property type="project" value="TreeGrafter"/>
</dbReference>
<dbReference type="PROSITE" id="PS51382">
    <property type="entry name" value="SPX"/>
    <property type="match status" value="3"/>
</dbReference>
<feature type="transmembrane region" description="Helical" evidence="11">
    <location>
        <begin position="1484"/>
        <end position="1501"/>
    </location>
</feature>
<feature type="transmembrane region" description="Helical" evidence="11">
    <location>
        <begin position="709"/>
        <end position="729"/>
    </location>
</feature>
<evidence type="ECO:0000256" key="4">
    <source>
        <dbReference type="ARBA" id="ARBA00022475"/>
    </source>
</evidence>
<keyword evidence="7 11" id="KW-1133">Transmembrane helix</keyword>
<sequence>MKFGKEFSVQMVQEWQEAYMDYDFLKTLLKEVQSFQLKTKPPAANPVGLKRTLTLYRAFSGLTQRNSDYTPRSPSSPDDIEKQPILVNPVSVDGSQSYQTTFLMPTVGGGEYELLFFRRLDDEFNKVDRFYRSKVEEVLKEAEMLNTQMDALIAFRIKVENPTGWSDRTADITRLASDVAASTATLAASTPSGARASRRGLQVMDVIDEGSITREQSDESNHGKVEKESDNTIQEEEVQRPKSMIRTFRPASLEILNNVKINNTLATPRSTIKNFLKVPQQTELKFTRENLRKVEERLKGAFVEFYQKLRLLKSYSFLNTLALSKIMKKYDKITTRNASKYYMKMVDNSYLGSSEEVTKLMERVEATFIKHFSNSNRSKGMRVLRPKAKKERHTTTFYMGFLSGCTVALLIALVLIIHVRKIMNEAGRILYMETMFPLYSLFGLIVLHMLMYAANIYFWRRYRVNYSFIFGFKQGTELGYRQVLLYSFGIAVLALCSVLLNLDMEMDPKTNDYRAFTELLPLNVLIFLLIVLLLPFNMFYRSARFFLLTCIFHSIAAPLYKVTLPDFFLADQLTSQKPGVLHLLLWLGDYKHRQNTCRSNTVFRTFSFIIAVIPYWSRLLQCLRRLFEEKDPMQGYNGLKYFLTIVAVCLRTAYSLNQVVSWRAIAWFFSAIAAIFGTYWDLVFDWGLLQRHSKNRWLRDKLLVPYKSVYFGAMVMNVLLRFAWLQTVLDFRFSSLHKETTIAIVASLEIIRRGMWNFFRLENEHLNNVGKYRAFKSVLDMIDEGSITREQSDESNHGKVQKESDNTIQVEEVQKPKSMIRTFRPASLEILSNVKINNTVATPRSTIKNFLKVPQQTELKFTRENLRKVEEQLKGAFVEFYHKLRLLKSYSFLNTLAISKIMKKYDKITTRDASKYYMKMVDNSYLGSSDEVTKLMERVEATFIKHFSNSNRSKGMGVLRPEAKRERHRTTFYMVPPHRFALAIQHVLSLGSLLPPHIIAAPLYKVTLPDFFLADQLTSQVQSLRSLEFYICYYGWGDYKHRQNTCRSNTVFRTFSFIIAVIPYWSRLLQCLRRLFEEKDPMQGYNGLKYFLTIVAVCMRTAYSLNHGVGWRAIAWFFSAIAAIFCTYWDLVFDWGLLQRHSKNRWLRDKLLVPYKSVYFGAMVMNVLLRFAWLQTVLDFRFSSLHKETTIAIVASLEIIRRGMWNFFRGQQVMNVIDEGSITREQSDESNHGKVEKESDNTIQVEEVQKPKRMIRTFRPASLEILDNVKINNTVATPRSTIKNFLKVPQQTELKFTRENLRKVEEQLKGAFVEFYHKLRLIKSYSFLNTLALSKIMKKYDKITTRNASKYYMKMVDNSYLGSSDEFLLIVLLLPFNMFYRSARFFLLTCIFHSIAAPLYKVTPPDFFLADQLTSQVQSLRSLEFYICYYGWGDYKHRQNTCRSNTVFRTFSFIIAVIPYWSRLLQCLRLLFEEKDPMQGYNGLKYFLTIVAVCLRTAYSLNHRVGWRAIACFFSAITAIFCTYWDLVFDWGLLQRHSKNRWLRDKLLVPYKSVYFGAMVMNVLLRFAWLQTVLDFRFRSLHEQTTITIVASLEIIRRGIWNFFSGTDLNARYLPTLFKVLILQPGGIWTHFSNHELYIKNHWRRKNYTLDKFLAGKTLLCEITSLSLKKAFFDFLLKSPQSIAISQYVFTITATAELINAKTIHVVPFFSSYAVLIRTAIIVKKYFKPLYPCTASFSSHNRRMHYKLYASYVSIFSYRPVIHLRRQLQTFFLVILNFNKGLKWN</sequence>
<reference evidence="14" key="1">
    <citation type="submission" date="2019-03" db="EMBL/GenBank/DDBJ databases">
        <authorList>
            <person name="Mank J."/>
            <person name="Almeida P."/>
        </authorList>
    </citation>
    <scope>NUCLEOTIDE SEQUENCE</scope>
    <source>
        <strain evidence="14">78183</strain>
    </source>
</reference>
<keyword evidence="5" id="KW-0592">Phosphate transport</keyword>
<proteinExistence type="inferred from homology"/>
<feature type="transmembrane region" description="Helical" evidence="11">
    <location>
        <begin position="520"/>
        <end position="538"/>
    </location>
</feature>
<keyword evidence="6 11" id="KW-0812">Transmembrane</keyword>
<dbReference type="EMBL" id="CAADRP010001596">
    <property type="protein sequence ID" value="VFU43849.1"/>
    <property type="molecule type" value="Genomic_DNA"/>
</dbReference>
<dbReference type="GO" id="GO:0005886">
    <property type="term" value="C:plasma membrane"/>
    <property type="evidence" value="ECO:0007669"/>
    <property type="project" value="UniProtKB-SubCell"/>
</dbReference>
<comment type="similarity">
    <text evidence="2">Belongs to the SYG1 (TC 2.A.94) family.</text>
</comment>
<evidence type="ECO:0000256" key="10">
    <source>
        <dbReference type="SAM" id="MobiDB-lite"/>
    </source>
</evidence>
<evidence type="ECO:0000256" key="9">
    <source>
        <dbReference type="ARBA" id="ARBA00043939"/>
    </source>
</evidence>
<evidence type="ECO:0000313" key="14">
    <source>
        <dbReference type="EMBL" id="VFU43849.1"/>
    </source>
</evidence>
<dbReference type="InterPro" id="IPR004331">
    <property type="entry name" value="SPX_dom"/>
</dbReference>
<feature type="domain" description="SPX" evidence="13">
    <location>
        <begin position="1"/>
        <end position="344"/>
    </location>
</feature>
<dbReference type="CDD" id="cd14476">
    <property type="entry name" value="SPX_PHO1_like"/>
    <property type="match status" value="1"/>
</dbReference>
<feature type="transmembrane region" description="Helical" evidence="11">
    <location>
        <begin position="1050"/>
        <end position="1066"/>
    </location>
</feature>
<evidence type="ECO:0000259" key="13">
    <source>
        <dbReference type="PROSITE" id="PS51382"/>
    </source>
</evidence>
<dbReference type="Pfam" id="PF03105">
    <property type="entry name" value="SPX"/>
    <property type="match status" value="3"/>
</dbReference>
<dbReference type="GO" id="GO:0005802">
    <property type="term" value="C:trans-Golgi network"/>
    <property type="evidence" value="ECO:0007669"/>
    <property type="project" value="TreeGrafter"/>
</dbReference>
<feature type="domain" description="EXS" evidence="12">
    <location>
        <begin position="1443"/>
        <end position="1637"/>
    </location>
</feature>
<name>A0A6N2LRP6_SALVM</name>
<evidence type="ECO:0000256" key="2">
    <source>
        <dbReference type="ARBA" id="ARBA00009665"/>
    </source>
</evidence>
<feature type="transmembrane region" description="Helical" evidence="11">
    <location>
        <begin position="1153"/>
        <end position="1173"/>
    </location>
</feature>
<feature type="transmembrane region" description="Helical" evidence="11">
    <location>
        <begin position="666"/>
        <end position="688"/>
    </location>
</feature>
<evidence type="ECO:0000256" key="5">
    <source>
        <dbReference type="ARBA" id="ARBA00022592"/>
    </source>
</evidence>
<dbReference type="PROSITE" id="PS51380">
    <property type="entry name" value="EXS"/>
    <property type="match status" value="3"/>
</dbReference>
<evidence type="ECO:0000256" key="11">
    <source>
        <dbReference type="SAM" id="Phobius"/>
    </source>
</evidence>
<feature type="transmembrane region" description="Helical" evidence="11">
    <location>
        <begin position="1451"/>
        <end position="1472"/>
    </location>
</feature>
<organism evidence="14">
    <name type="scientific">Salix viminalis</name>
    <name type="common">Common osier</name>
    <name type="synonym">Basket willow</name>
    <dbReference type="NCBI Taxonomy" id="40686"/>
    <lineage>
        <taxon>Eukaryota</taxon>
        <taxon>Viridiplantae</taxon>
        <taxon>Streptophyta</taxon>
        <taxon>Embryophyta</taxon>
        <taxon>Tracheophyta</taxon>
        <taxon>Spermatophyta</taxon>
        <taxon>Magnoliopsida</taxon>
        <taxon>eudicotyledons</taxon>
        <taxon>Gunneridae</taxon>
        <taxon>Pentapetalae</taxon>
        <taxon>rosids</taxon>
        <taxon>fabids</taxon>
        <taxon>Malpighiales</taxon>
        <taxon>Salicaceae</taxon>
        <taxon>Saliceae</taxon>
        <taxon>Salix</taxon>
    </lineage>
</organism>
<comment type="function">
    <text evidence="9">May transport inorganic phosphate (Pi).</text>
</comment>
<evidence type="ECO:0000256" key="1">
    <source>
        <dbReference type="ARBA" id="ARBA00004651"/>
    </source>
</evidence>
<accession>A0A6N2LRP6</accession>
<dbReference type="InterPro" id="IPR034092">
    <property type="entry name" value="PHO1_SPX"/>
</dbReference>
<feature type="transmembrane region" description="Helical" evidence="11">
    <location>
        <begin position="397"/>
        <end position="418"/>
    </location>
</feature>
<feature type="transmembrane region" description="Helical" evidence="11">
    <location>
        <begin position="1111"/>
        <end position="1132"/>
    </location>
</feature>
<dbReference type="Pfam" id="PF03124">
    <property type="entry name" value="EXS"/>
    <property type="match status" value="3"/>
</dbReference>
<gene>
    <name evidence="14" type="ORF">SVIM_LOCUS267485</name>
</gene>
<evidence type="ECO:0000259" key="12">
    <source>
        <dbReference type="PROSITE" id="PS51380"/>
    </source>
</evidence>
<feature type="domain" description="SPX" evidence="13">
    <location>
        <begin position="1062"/>
        <end position="1354"/>
    </location>
</feature>
<feature type="transmembrane region" description="Helical" evidence="11">
    <location>
        <begin position="1507"/>
        <end position="1528"/>
    </location>
</feature>
<protein>
    <submittedName>
        <fullName evidence="14">Uncharacterized protein</fullName>
    </submittedName>
</protein>